<dbReference type="EMBL" id="JACBPP010000008">
    <property type="protein sequence ID" value="KAF7999777.1"/>
    <property type="molecule type" value="Genomic_DNA"/>
</dbReference>
<sequence length="276" mass="31550">MPRQKRTAPAPNLRNLKQKQRKTAPEKPDTQVRTRGQKFKENSALKTGHSLPNGLLHDDLRVDVDEIFQSLQKSGADDWALLVRSEDPEAQPSKEETVPNNDENEEKVRIFTTYTFAGKLVREEKVVDANSAEAKAYLNSTTGLTLEENRPHKSYVTVLRKVVGTDEEKPLRIKLKRPSLIDKFLLGDKKNKLSTLEKSRLDWASFVDKKKLKDDLAIHNKGGYLEKQDFLGRVEAKRDTQYQEARELDRQRQWQQQQQKAVSHSSMSSLKGGGTD</sequence>
<dbReference type="InterPro" id="IPR011421">
    <property type="entry name" value="BCNT-C"/>
</dbReference>
<feature type="domain" description="BCNT-C" evidence="5">
    <location>
        <begin position="175"/>
        <end position="252"/>
    </location>
</feature>
<comment type="caution">
    <text evidence="6">The sequence shown here is derived from an EMBL/GenBank/DDBJ whole genome shotgun (WGS) entry which is preliminary data.</text>
</comment>
<dbReference type="AlphaFoldDB" id="A0A8H7GMP5"/>
<dbReference type="PANTHER" id="PTHR48407:SF1">
    <property type="entry name" value="CRANIOFACIAL DEVELOPMENT PROTEIN 1"/>
    <property type="match status" value="1"/>
</dbReference>
<dbReference type="PANTHER" id="PTHR48407">
    <property type="entry name" value="CRANIOFACIAL DEVELOPMENT PROTEIN 1"/>
    <property type="match status" value="1"/>
</dbReference>
<feature type="compositionally biased region" description="Polar residues" evidence="4">
    <location>
        <begin position="260"/>
        <end position="269"/>
    </location>
</feature>
<dbReference type="Proteomes" id="UP000649328">
    <property type="component" value="Unassembled WGS sequence"/>
</dbReference>
<accession>A0A8H7GMP5</accession>
<keyword evidence="7" id="KW-1185">Reference proteome</keyword>
<evidence type="ECO:0000259" key="5">
    <source>
        <dbReference type="PROSITE" id="PS51279"/>
    </source>
</evidence>
<dbReference type="OrthoDB" id="445677at2759"/>
<comment type="function">
    <text evidence="3">Component of the SWR1 complex which mediates the ATP-dependent exchange of histone H2A for the H2A variant HZT1 leading to transcriptional regulation of selected genes by chromatin remodeling. Involved in chromosome stability.</text>
</comment>
<evidence type="ECO:0000256" key="1">
    <source>
        <dbReference type="ARBA" id="ARBA00010465"/>
    </source>
</evidence>
<evidence type="ECO:0000256" key="4">
    <source>
        <dbReference type="SAM" id="MobiDB-lite"/>
    </source>
</evidence>
<evidence type="ECO:0000313" key="6">
    <source>
        <dbReference type="EMBL" id="KAF7999777.1"/>
    </source>
</evidence>
<dbReference type="PROSITE" id="PS51279">
    <property type="entry name" value="BCNT_C"/>
    <property type="match status" value="1"/>
</dbReference>
<comment type="similarity">
    <text evidence="1">Belongs to the SWC5 family.</text>
</comment>
<gene>
    <name evidence="6" type="ORF">HF325_005626</name>
</gene>
<feature type="region of interest" description="Disordered" evidence="4">
    <location>
        <begin position="1"/>
        <end position="56"/>
    </location>
</feature>
<protein>
    <recommendedName>
        <fullName evidence="2">SWR1-complex protein 5</fullName>
    </recommendedName>
</protein>
<evidence type="ECO:0000313" key="7">
    <source>
        <dbReference type="Proteomes" id="UP000649328"/>
    </source>
</evidence>
<reference evidence="6" key="1">
    <citation type="submission" date="2020-10" db="EMBL/GenBank/DDBJ databases">
        <title>The Whole-Genome Sequence of Metschnikowia persimmonesis, a Novel Endophytic Yeast Species Isolated from Medicinal Plant Diospyros kaki Thumb.</title>
        <authorList>
            <person name="Rahmat E."/>
            <person name="Kang Y."/>
        </authorList>
    </citation>
    <scope>NUCLEOTIDE SEQUENCE</scope>
    <source>
        <strain evidence="6">KIOM G15050</strain>
    </source>
</reference>
<dbReference type="GO" id="GO:0000812">
    <property type="term" value="C:Swr1 complex"/>
    <property type="evidence" value="ECO:0007669"/>
    <property type="project" value="TreeGrafter"/>
</dbReference>
<feature type="region of interest" description="Disordered" evidence="4">
    <location>
        <begin position="242"/>
        <end position="276"/>
    </location>
</feature>
<dbReference type="InterPro" id="IPR027124">
    <property type="entry name" value="Swc5/CFDP1/2"/>
</dbReference>
<feature type="compositionally biased region" description="Basic and acidic residues" evidence="4">
    <location>
        <begin position="242"/>
        <end position="252"/>
    </location>
</feature>
<name>A0A8H7GMP5_9ASCO</name>
<feature type="compositionally biased region" description="Basic and acidic residues" evidence="4">
    <location>
        <begin position="23"/>
        <end position="43"/>
    </location>
</feature>
<proteinExistence type="inferred from homology"/>
<dbReference type="Pfam" id="PF07572">
    <property type="entry name" value="BCNT"/>
    <property type="match status" value="1"/>
</dbReference>
<evidence type="ECO:0000256" key="3">
    <source>
        <dbReference type="ARBA" id="ARBA00025222"/>
    </source>
</evidence>
<organism evidence="6 7">
    <name type="scientific">Metschnikowia pulcherrima</name>
    <dbReference type="NCBI Taxonomy" id="27326"/>
    <lineage>
        <taxon>Eukaryota</taxon>
        <taxon>Fungi</taxon>
        <taxon>Dikarya</taxon>
        <taxon>Ascomycota</taxon>
        <taxon>Saccharomycotina</taxon>
        <taxon>Pichiomycetes</taxon>
        <taxon>Metschnikowiaceae</taxon>
        <taxon>Metschnikowia</taxon>
    </lineage>
</organism>
<evidence type="ECO:0000256" key="2">
    <source>
        <dbReference type="ARBA" id="ARBA00019138"/>
    </source>
</evidence>